<keyword evidence="1" id="KW-1133">Transmembrane helix</keyword>
<evidence type="ECO:0000313" key="3">
    <source>
        <dbReference type="EMBL" id="EFL24574.1"/>
    </source>
</evidence>
<dbReference type="HOGENOM" id="CLU_118603_1_0_11"/>
<feature type="transmembrane region" description="Helical" evidence="1">
    <location>
        <begin position="66"/>
        <end position="84"/>
    </location>
</feature>
<evidence type="ECO:0000313" key="4">
    <source>
        <dbReference type="Proteomes" id="UP000003963"/>
    </source>
</evidence>
<dbReference type="Proteomes" id="UP000003963">
    <property type="component" value="Unassembled WGS sequence"/>
</dbReference>
<feature type="transmembrane region" description="Helical" evidence="1">
    <location>
        <begin position="24"/>
        <end position="46"/>
    </location>
</feature>
<reference evidence="3 4" key="1">
    <citation type="submission" date="2009-02" db="EMBL/GenBank/DDBJ databases">
        <title>Annotation of Streptomyces hygroscopicus strain ATCC 53653.</title>
        <authorList>
            <consortium name="The Broad Institute Genome Sequencing Platform"/>
            <consortium name="Broad Institute Microbial Sequencing Center"/>
            <person name="Fischbach M."/>
            <person name="Godfrey P."/>
            <person name="Ward D."/>
            <person name="Young S."/>
            <person name="Zeng Q."/>
            <person name="Koehrsen M."/>
            <person name="Alvarado L."/>
            <person name="Berlin A.M."/>
            <person name="Bochicchio J."/>
            <person name="Borenstein D."/>
            <person name="Chapman S.B."/>
            <person name="Chen Z."/>
            <person name="Engels R."/>
            <person name="Freedman E."/>
            <person name="Gellesch M."/>
            <person name="Goldberg J."/>
            <person name="Griggs A."/>
            <person name="Gujja S."/>
            <person name="Heilman E.R."/>
            <person name="Heiman D.I."/>
            <person name="Hepburn T.A."/>
            <person name="Howarth C."/>
            <person name="Jen D."/>
            <person name="Larson L."/>
            <person name="Lewis B."/>
            <person name="Mehta T."/>
            <person name="Park D."/>
            <person name="Pearson M."/>
            <person name="Richards J."/>
            <person name="Roberts A."/>
            <person name="Saif S."/>
            <person name="Shea T.D."/>
            <person name="Shenoy N."/>
            <person name="Sisk P."/>
            <person name="Stolte C."/>
            <person name="Sykes S.N."/>
            <person name="Thomson T."/>
            <person name="Walk T."/>
            <person name="White J."/>
            <person name="Yandava C."/>
            <person name="Straight P."/>
            <person name="Clardy J."/>
            <person name="Hung D."/>
            <person name="Kolter R."/>
            <person name="Mekalanos J."/>
            <person name="Walker S."/>
            <person name="Walsh C.T."/>
            <person name="Wieland-Brown L.C."/>
            <person name="Haas B."/>
            <person name="Nusbaum C."/>
            <person name="Birren B."/>
        </authorList>
    </citation>
    <scope>NUCLEOTIDE SEQUENCE [LARGE SCALE GENOMIC DNA]</scope>
    <source>
        <strain evidence="3 4">ATCC 53653</strain>
    </source>
</reference>
<keyword evidence="1" id="KW-0812">Transmembrane</keyword>
<gene>
    <name evidence="3" type="ORF">SSOG_04288</name>
</gene>
<keyword evidence="1" id="KW-0472">Membrane</keyword>
<feature type="transmembrane region" description="Helical" evidence="1">
    <location>
        <begin position="91"/>
        <end position="110"/>
    </location>
</feature>
<evidence type="ECO:0000256" key="1">
    <source>
        <dbReference type="SAM" id="Phobius"/>
    </source>
</evidence>
<protein>
    <submittedName>
        <fullName evidence="3">Putative integral membrane protein</fullName>
    </submittedName>
</protein>
<dbReference type="InterPro" id="IPR055568">
    <property type="entry name" value="DUF7144"/>
</dbReference>
<dbReference type="STRING" id="457427.SSOG_04288"/>
<evidence type="ECO:0000259" key="2">
    <source>
        <dbReference type="Pfam" id="PF23636"/>
    </source>
</evidence>
<dbReference type="AlphaFoldDB" id="D9W6R0"/>
<keyword evidence="4" id="KW-1185">Reference proteome</keyword>
<feature type="domain" description="DUF7144" evidence="2">
    <location>
        <begin position="24"/>
        <end position="133"/>
    </location>
</feature>
<name>D9W6R0_9ACTN</name>
<feature type="transmembrane region" description="Helical" evidence="1">
    <location>
        <begin position="116"/>
        <end position="132"/>
    </location>
</feature>
<accession>D9W6R0</accession>
<sequence length="133" mass="14111">MATHAGGVHPGTAPRTYGGVSGRLVFGAVMMLFGGLMTLAQGIAAVRTDKVFVSAPDYIFSYDLTGWGWIHMILGIVLVVAGLATFTGAMWARVVGVVIAGLALIANFLWLPYTPLWATVLLLIDAFVIWALC</sequence>
<feature type="non-terminal residue" evidence="3">
    <location>
        <position position="133"/>
    </location>
</feature>
<organism evidence="3 4">
    <name type="scientific">Streptomyces himastatinicus ATCC 53653</name>
    <dbReference type="NCBI Taxonomy" id="457427"/>
    <lineage>
        <taxon>Bacteria</taxon>
        <taxon>Bacillati</taxon>
        <taxon>Actinomycetota</taxon>
        <taxon>Actinomycetes</taxon>
        <taxon>Kitasatosporales</taxon>
        <taxon>Streptomycetaceae</taxon>
        <taxon>Streptomyces</taxon>
        <taxon>Streptomyces violaceusniger group</taxon>
    </lineage>
</organism>
<dbReference type="Pfam" id="PF23636">
    <property type="entry name" value="DUF7144"/>
    <property type="match status" value="1"/>
</dbReference>
<proteinExistence type="predicted"/>
<dbReference type="EMBL" id="GG657754">
    <property type="protein sequence ID" value="EFL24574.1"/>
    <property type="molecule type" value="Genomic_DNA"/>
</dbReference>